<evidence type="ECO:0000313" key="2">
    <source>
        <dbReference type="EMBL" id="CAC5394244.1"/>
    </source>
</evidence>
<proteinExistence type="predicted"/>
<dbReference type="AlphaFoldDB" id="A0A6J8CGW1"/>
<dbReference type="OrthoDB" id="7417618at2759"/>
<sequence length="271" mass="31348">MSSVVARVQEHEDLLNDIQINSKVIEESVESIGKIVDTALNHCNRNTDTIENIENRLLAIETDDRSKHKEKETIKQMQETITDLKCRSMKSNLIFSGLHFQQNEICEAKIQDFLESELGINYRVSFGNVHRFGKPGLNGVRPIVARFIYRRELEHVLSQTYRLKGKRFGICEQFPPEIENKRKELYPVMKKAKMVGKKVKLVRDKHYINGKPYNNTTASKKQTTEDRDVLLNNKFSFTINGSPPIPPRRFKRSRNDSVGDESEKSILSTHM</sequence>
<dbReference type="EMBL" id="CACVKT020005266">
    <property type="protein sequence ID" value="CAC5394244.1"/>
    <property type="molecule type" value="Genomic_DNA"/>
</dbReference>
<evidence type="ECO:0000256" key="1">
    <source>
        <dbReference type="SAM" id="MobiDB-lite"/>
    </source>
</evidence>
<evidence type="ECO:0000313" key="3">
    <source>
        <dbReference type="Proteomes" id="UP000507470"/>
    </source>
</evidence>
<feature type="region of interest" description="Disordered" evidence="1">
    <location>
        <begin position="238"/>
        <end position="271"/>
    </location>
</feature>
<gene>
    <name evidence="2" type="ORF">MCOR_29014</name>
</gene>
<name>A0A6J8CGW1_MYTCO</name>
<feature type="compositionally biased region" description="Basic and acidic residues" evidence="1">
    <location>
        <begin position="253"/>
        <end position="264"/>
    </location>
</feature>
<keyword evidence="3" id="KW-1185">Reference proteome</keyword>
<organism evidence="2 3">
    <name type="scientific">Mytilus coruscus</name>
    <name type="common">Sea mussel</name>
    <dbReference type="NCBI Taxonomy" id="42192"/>
    <lineage>
        <taxon>Eukaryota</taxon>
        <taxon>Metazoa</taxon>
        <taxon>Spiralia</taxon>
        <taxon>Lophotrochozoa</taxon>
        <taxon>Mollusca</taxon>
        <taxon>Bivalvia</taxon>
        <taxon>Autobranchia</taxon>
        <taxon>Pteriomorphia</taxon>
        <taxon>Mytilida</taxon>
        <taxon>Mytiloidea</taxon>
        <taxon>Mytilidae</taxon>
        <taxon>Mytilinae</taxon>
        <taxon>Mytilus</taxon>
    </lineage>
</organism>
<accession>A0A6J8CGW1</accession>
<reference evidence="2 3" key="1">
    <citation type="submission" date="2020-06" db="EMBL/GenBank/DDBJ databases">
        <authorList>
            <person name="Li R."/>
            <person name="Bekaert M."/>
        </authorList>
    </citation>
    <scope>NUCLEOTIDE SEQUENCE [LARGE SCALE GENOMIC DNA]</scope>
    <source>
        <strain evidence="3">wild</strain>
    </source>
</reference>
<protein>
    <submittedName>
        <fullName evidence="2">Uncharacterized protein</fullName>
    </submittedName>
</protein>
<dbReference type="Proteomes" id="UP000507470">
    <property type="component" value="Unassembled WGS sequence"/>
</dbReference>